<dbReference type="KEGG" id="dmm:dnm_023330"/>
<dbReference type="AlphaFoldDB" id="A0A975BIZ4"/>
<name>A0A975BIZ4_9BACT</name>
<dbReference type="Proteomes" id="UP000663722">
    <property type="component" value="Chromosome"/>
</dbReference>
<sequence length="111" mass="13157">MSLKLTPLNFKEHYEVIGNGIVRLKGFRIGIEHIVRSYHEGYSPEQITQEFPGVSLETVYATLTYYLHNKKEVDDYMNQLTSWTEQQMEKDDEKEPLPVVRRLRRLKEKNA</sequence>
<organism evidence="1 2">
    <name type="scientific">Desulfonema magnum</name>
    <dbReference type="NCBI Taxonomy" id="45655"/>
    <lineage>
        <taxon>Bacteria</taxon>
        <taxon>Pseudomonadati</taxon>
        <taxon>Thermodesulfobacteriota</taxon>
        <taxon>Desulfobacteria</taxon>
        <taxon>Desulfobacterales</taxon>
        <taxon>Desulfococcaceae</taxon>
        <taxon>Desulfonema</taxon>
    </lineage>
</organism>
<accession>A0A975BIZ4</accession>
<protein>
    <submittedName>
        <fullName evidence="1">DUF433</fullName>
    </submittedName>
</protein>
<evidence type="ECO:0000313" key="1">
    <source>
        <dbReference type="EMBL" id="QTA86311.1"/>
    </source>
</evidence>
<dbReference type="Pfam" id="PF04255">
    <property type="entry name" value="DUF433"/>
    <property type="match status" value="1"/>
</dbReference>
<dbReference type="EMBL" id="CP061800">
    <property type="protein sequence ID" value="QTA86311.1"/>
    <property type="molecule type" value="Genomic_DNA"/>
</dbReference>
<dbReference type="Gene3D" id="1.10.10.10">
    <property type="entry name" value="Winged helix-like DNA-binding domain superfamily/Winged helix DNA-binding domain"/>
    <property type="match status" value="1"/>
</dbReference>
<reference evidence="1" key="1">
    <citation type="journal article" date="2021" name="Microb. Physiol.">
        <title>Proteogenomic Insights into the Physiology of Marine, Sulfate-Reducing, Filamentous Desulfonema limicola and Desulfonema magnum.</title>
        <authorList>
            <person name="Schnaars V."/>
            <person name="Wohlbrand L."/>
            <person name="Scheve S."/>
            <person name="Hinrichs C."/>
            <person name="Reinhardt R."/>
            <person name="Rabus R."/>
        </authorList>
    </citation>
    <scope>NUCLEOTIDE SEQUENCE</scope>
    <source>
        <strain evidence="1">4be13</strain>
    </source>
</reference>
<dbReference type="InterPro" id="IPR009057">
    <property type="entry name" value="Homeodomain-like_sf"/>
</dbReference>
<proteinExistence type="predicted"/>
<dbReference type="InterPro" id="IPR036388">
    <property type="entry name" value="WH-like_DNA-bd_sf"/>
</dbReference>
<dbReference type="InterPro" id="IPR007367">
    <property type="entry name" value="DUF433"/>
</dbReference>
<evidence type="ECO:0000313" key="2">
    <source>
        <dbReference type="Proteomes" id="UP000663722"/>
    </source>
</evidence>
<keyword evidence="2" id="KW-1185">Reference proteome</keyword>
<gene>
    <name evidence="1" type="ORF">dnm_023330</name>
</gene>
<dbReference type="SUPFAM" id="SSF46689">
    <property type="entry name" value="Homeodomain-like"/>
    <property type="match status" value="1"/>
</dbReference>